<keyword evidence="1" id="KW-0732">Signal</keyword>
<evidence type="ECO:0000256" key="1">
    <source>
        <dbReference type="SAM" id="SignalP"/>
    </source>
</evidence>
<gene>
    <name evidence="2" type="ORF">RM538_02495</name>
</gene>
<name>A0ABU2Y9J1_9FLAO</name>
<dbReference type="EMBL" id="JAVRHZ010000001">
    <property type="protein sequence ID" value="MDT0554854.1"/>
    <property type="molecule type" value="Genomic_DNA"/>
</dbReference>
<comment type="caution">
    <text evidence="2">The sequence shown here is derived from an EMBL/GenBank/DDBJ whole genome shotgun (WGS) entry which is preliminary data.</text>
</comment>
<evidence type="ECO:0000313" key="2">
    <source>
        <dbReference type="EMBL" id="MDT0554854.1"/>
    </source>
</evidence>
<feature type="signal peptide" evidence="1">
    <location>
        <begin position="1"/>
        <end position="18"/>
    </location>
</feature>
<reference evidence="2 3" key="1">
    <citation type="submission" date="2023-09" db="EMBL/GenBank/DDBJ databases">
        <authorList>
            <person name="Rey-Velasco X."/>
        </authorList>
    </citation>
    <scope>NUCLEOTIDE SEQUENCE [LARGE SCALE GENOMIC DNA]</scope>
    <source>
        <strain evidence="2 3">W242</strain>
    </source>
</reference>
<dbReference type="Proteomes" id="UP001254488">
    <property type="component" value="Unassembled WGS sequence"/>
</dbReference>
<feature type="chain" id="PRO_5046117982" description="Secreted protein" evidence="1">
    <location>
        <begin position="19"/>
        <end position="214"/>
    </location>
</feature>
<evidence type="ECO:0000313" key="3">
    <source>
        <dbReference type="Proteomes" id="UP001254488"/>
    </source>
</evidence>
<proteinExistence type="predicted"/>
<organism evidence="2 3">
    <name type="scientific">Patiriisocius hiemis</name>
    <dbReference type="NCBI Taxonomy" id="3075604"/>
    <lineage>
        <taxon>Bacteria</taxon>
        <taxon>Pseudomonadati</taxon>
        <taxon>Bacteroidota</taxon>
        <taxon>Flavobacteriia</taxon>
        <taxon>Flavobacteriales</taxon>
        <taxon>Flavobacteriaceae</taxon>
        <taxon>Patiriisocius</taxon>
    </lineage>
</organism>
<evidence type="ECO:0008006" key="4">
    <source>
        <dbReference type="Google" id="ProtNLM"/>
    </source>
</evidence>
<keyword evidence="3" id="KW-1185">Reference proteome</keyword>
<accession>A0ABU2Y9J1</accession>
<sequence>MKHLFFTLLLLTTFFVQAQIETAKPKVKIEAEKNDPTPEGLKLPNTKVRGLTNPNKPITSNIDPNISKNDKKLDITKGDGLLDYKTNNAPKYFTKDKEASEKYGRDQNLGEVITKASTVNVLYRDHEFVDGDRIRVLVNDNVVQSYVTLQGSFQGFDLPLEKGINKVEFIALNQGASGPNTAELHIYDDKDMLISAKEWNLLTGYRASFLIIND</sequence>
<dbReference type="RefSeq" id="WP_311331811.1">
    <property type="nucleotide sequence ID" value="NZ_JAVRHZ010000001.1"/>
</dbReference>
<protein>
    <recommendedName>
        <fullName evidence="4">Secreted protein</fullName>
    </recommendedName>
</protein>